<evidence type="ECO:0000313" key="6">
    <source>
        <dbReference type="Proteomes" id="UP000078555"/>
    </source>
</evidence>
<keyword evidence="2" id="KW-1133">Transmembrane helix</keyword>
<dbReference type="EMBL" id="FLRE01000016">
    <property type="protein sequence ID" value="SBT31395.1"/>
    <property type="molecule type" value="Genomic_DNA"/>
</dbReference>
<organism evidence="3 6">
    <name type="scientific">Plasmodium ovale wallikeri</name>
    <dbReference type="NCBI Taxonomy" id="864142"/>
    <lineage>
        <taxon>Eukaryota</taxon>
        <taxon>Sar</taxon>
        <taxon>Alveolata</taxon>
        <taxon>Apicomplexa</taxon>
        <taxon>Aconoidasida</taxon>
        <taxon>Haemosporida</taxon>
        <taxon>Plasmodiidae</taxon>
        <taxon>Plasmodium</taxon>
        <taxon>Plasmodium (Plasmodium)</taxon>
    </lineage>
</organism>
<evidence type="ECO:0000313" key="4">
    <source>
        <dbReference type="EMBL" id="SBT31395.1"/>
    </source>
</evidence>
<dbReference type="Proteomes" id="UP000078555">
    <property type="component" value="Unassembled WGS sequence"/>
</dbReference>
<feature type="region of interest" description="Disordered" evidence="1">
    <location>
        <begin position="1"/>
        <end position="59"/>
    </location>
</feature>
<evidence type="ECO:0000256" key="1">
    <source>
        <dbReference type="SAM" id="MobiDB-lite"/>
    </source>
</evidence>
<reference evidence="5 6" key="1">
    <citation type="submission" date="2016-05" db="EMBL/GenBank/DDBJ databases">
        <authorList>
            <person name="Naeem Raeece"/>
        </authorList>
    </citation>
    <scope>NUCLEOTIDE SEQUENCE [LARGE SCALE GENOMIC DNA]</scope>
</reference>
<feature type="compositionally biased region" description="Basic and acidic residues" evidence="1">
    <location>
        <begin position="31"/>
        <end position="59"/>
    </location>
</feature>
<evidence type="ECO:0000313" key="5">
    <source>
        <dbReference type="Proteomes" id="UP000078550"/>
    </source>
</evidence>
<reference evidence="3" key="2">
    <citation type="submission" date="2016-05" db="EMBL/GenBank/DDBJ databases">
        <authorList>
            <person name="Lavstsen T."/>
            <person name="Jespersen J.S."/>
        </authorList>
    </citation>
    <scope>NUCLEOTIDE SEQUENCE [LARGE SCALE GENOMIC DNA]</scope>
</reference>
<accession>A0A1A8YHN5</accession>
<proteinExistence type="predicted"/>
<name>A0A1A8YHN5_PLAOA</name>
<feature type="transmembrane region" description="Helical" evidence="2">
    <location>
        <begin position="238"/>
        <end position="261"/>
    </location>
</feature>
<sequence>MNDSNGAAERIGKMSDGEEGEDANEVLGGETVKEIHDEEAVKVHDKEAVKVHDKETVKVHDKEAVKVHDKEAVKVHGEEDTNEARNDKVVKEAPNVDGTVEDEWTNEIPYVESDVEDEGTNEIPDVESDMLGDNGDNMNEANTVNPSINDCSRISGQAHRKNVRQFCKLKRKYSCLGRRNRTSYKCRRSKKKKSRYAYFTKSVLVYLGNGMKYAKRKYARLKTYCQETFPNLNFKSGLYVLVAYVSINVLLFLFSIFLYFVMYCYVIPQNKYVYPINFSLAKNPIEDYLKNKYYERGKNIVENSHNPSMNKSEEIFLKHLNSVKGEIINSIRSKDPCCCSEKWNYRSYNGFPFLNRKDASLNNQKEHFFDNELDFKYLQNNILTGQVNFQQISGEKKVYNEKSFFAFFIPIWRKQKISKLKVRKGYKIDIFLNISYMNNDYNDKFNFLQIETEIYDNKDYILLRNEKLHINNKNYDFINKLHLFFNTPFYFFNLFNRKTTQISLIRDYEYVTDIKKVRIYLYPPIQIHSLVDRHQAIELHTIYWGVGHHGMFTNGKFCGINGSGTCMRDGLLQPYIALDPTPFASAPGNISFVHKLSPLAHC</sequence>
<dbReference type="EMBL" id="FLRD01000009">
    <property type="protein sequence ID" value="SBT30777.1"/>
    <property type="molecule type" value="Genomic_DNA"/>
</dbReference>
<keyword evidence="2" id="KW-0812">Transmembrane</keyword>
<dbReference type="Proteomes" id="UP000078550">
    <property type="component" value="Unassembled WGS sequence"/>
</dbReference>
<evidence type="ECO:0000313" key="3">
    <source>
        <dbReference type="EMBL" id="SBT30777.1"/>
    </source>
</evidence>
<keyword evidence="6" id="KW-1185">Reference proteome</keyword>
<gene>
    <name evidence="3" type="ORF">POVWA1_003770</name>
    <name evidence="4" type="ORF">POVWA2_003920</name>
</gene>
<evidence type="ECO:0000256" key="2">
    <source>
        <dbReference type="SAM" id="Phobius"/>
    </source>
</evidence>
<dbReference type="AlphaFoldDB" id="A0A1A8YHN5"/>
<protein>
    <submittedName>
        <fullName evidence="3">Uncharacterized protein</fullName>
    </submittedName>
</protein>
<keyword evidence="2" id="KW-0472">Membrane</keyword>